<dbReference type="InterPro" id="IPR050222">
    <property type="entry name" value="MATE_MdtK"/>
</dbReference>
<evidence type="ECO:0000256" key="5">
    <source>
        <dbReference type="ARBA" id="ARBA00022692"/>
    </source>
</evidence>
<dbReference type="Pfam" id="PF01554">
    <property type="entry name" value="MatE"/>
    <property type="match status" value="2"/>
</dbReference>
<evidence type="ECO:0000256" key="10">
    <source>
        <dbReference type="SAM" id="Phobius"/>
    </source>
</evidence>
<feature type="transmembrane region" description="Helical" evidence="10">
    <location>
        <begin position="128"/>
        <end position="148"/>
    </location>
</feature>
<dbReference type="InterPro" id="IPR002528">
    <property type="entry name" value="MATE_fam"/>
</dbReference>
<keyword evidence="8 10" id="KW-0472">Membrane</keyword>
<evidence type="ECO:0000256" key="6">
    <source>
        <dbReference type="ARBA" id="ARBA00022989"/>
    </source>
</evidence>
<feature type="transmembrane region" description="Helical" evidence="10">
    <location>
        <begin position="392"/>
        <end position="412"/>
    </location>
</feature>
<feature type="transmembrane region" description="Helical" evidence="10">
    <location>
        <begin position="169"/>
        <end position="191"/>
    </location>
</feature>
<evidence type="ECO:0000256" key="3">
    <source>
        <dbReference type="ARBA" id="ARBA00022449"/>
    </source>
</evidence>
<feature type="transmembrane region" description="Helical" evidence="10">
    <location>
        <begin position="245"/>
        <end position="268"/>
    </location>
</feature>
<dbReference type="NCBIfam" id="TIGR00797">
    <property type="entry name" value="matE"/>
    <property type="match status" value="1"/>
</dbReference>
<feature type="transmembrane region" description="Helical" evidence="10">
    <location>
        <begin position="427"/>
        <end position="451"/>
    </location>
</feature>
<evidence type="ECO:0000313" key="11">
    <source>
        <dbReference type="EMBL" id="NRF70130.1"/>
    </source>
</evidence>
<evidence type="ECO:0000256" key="2">
    <source>
        <dbReference type="ARBA" id="ARBA00022448"/>
    </source>
</evidence>
<feature type="transmembrane region" description="Helical" evidence="10">
    <location>
        <begin position="94"/>
        <end position="116"/>
    </location>
</feature>
<dbReference type="EMBL" id="JABRWJ010000007">
    <property type="protein sequence ID" value="NRF70130.1"/>
    <property type="molecule type" value="Genomic_DNA"/>
</dbReference>
<keyword evidence="5 10" id="KW-0812">Transmembrane</keyword>
<name>A0ABX2ENB5_9BURK</name>
<evidence type="ECO:0000256" key="1">
    <source>
        <dbReference type="ARBA" id="ARBA00004429"/>
    </source>
</evidence>
<dbReference type="PANTHER" id="PTHR43298">
    <property type="entry name" value="MULTIDRUG RESISTANCE PROTEIN NORM-RELATED"/>
    <property type="match status" value="1"/>
</dbReference>
<accession>A0ABX2ENB5</accession>
<evidence type="ECO:0000256" key="7">
    <source>
        <dbReference type="ARBA" id="ARBA00023065"/>
    </source>
</evidence>
<evidence type="ECO:0000313" key="12">
    <source>
        <dbReference type="Proteomes" id="UP000737171"/>
    </source>
</evidence>
<proteinExistence type="predicted"/>
<dbReference type="InterPro" id="IPR048279">
    <property type="entry name" value="MdtK-like"/>
</dbReference>
<dbReference type="PIRSF" id="PIRSF006603">
    <property type="entry name" value="DinF"/>
    <property type="match status" value="1"/>
</dbReference>
<dbReference type="Proteomes" id="UP000737171">
    <property type="component" value="Unassembled WGS sequence"/>
</dbReference>
<sequence length="466" mass="48284">MTPAGFAASVRRIVPLAWPVFVGQLAVLGFSTVDTVLVARHSATDLAALAVGSAAYVTVFIGLMGVVLALSPIVGQLFGARKLAEAGAQLHQAVWLALGLSLLGSAVLLFPAPFLALSQASPEVASKVRGYLLALAFSLPASLLFTAFRGFNVAVSRPKAVMALQLGGLALKIPLSATLVVGAPGLGLPALGVEGCGIATLVAMWAQAIAAWILLRRDPFYASFGLRGHGLDRPHGPSLKALLKLGVPMGLSILIEVTGFSFMAIFIARLGETPVAGHQIAANLVALLFMMPLGLSNATGTLVAQRIGAADLHDARRLGWHGMQLTLLVALVMGGGVYLARGAVVRLYTDNPTVIAAALPLVAWVALFHAADAVQTVAAFVLRAWRIATVPLVIYAVALWGVGLGGGFMLAFDDGTRFPAAWRGAPGFWIAATAGLAVAAAGLSLFLLFVYRTKEREAHTAVAATD</sequence>
<evidence type="ECO:0000256" key="8">
    <source>
        <dbReference type="ARBA" id="ARBA00023136"/>
    </source>
</evidence>
<protein>
    <recommendedName>
        <fullName evidence="9">Multidrug-efflux transporter</fullName>
    </recommendedName>
</protein>
<evidence type="ECO:0000256" key="9">
    <source>
        <dbReference type="ARBA" id="ARBA00031636"/>
    </source>
</evidence>
<comment type="caution">
    <text evidence="11">The sequence shown here is derived from an EMBL/GenBank/DDBJ whole genome shotgun (WGS) entry which is preliminary data.</text>
</comment>
<dbReference type="CDD" id="cd13131">
    <property type="entry name" value="MATE_NorM_like"/>
    <property type="match status" value="1"/>
</dbReference>
<keyword evidence="12" id="KW-1185">Reference proteome</keyword>
<keyword evidence="6 10" id="KW-1133">Transmembrane helix</keyword>
<keyword evidence="7" id="KW-0406">Ion transport</keyword>
<dbReference type="RefSeq" id="WP_173128402.1">
    <property type="nucleotide sequence ID" value="NZ_JABRWJ010000007.1"/>
</dbReference>
<gene>
    <name evidence="11" type="ORF">HLB44_24285</name>
</gene>
<feature type="transmembrane region" description="Helical" evidence="10">
    <location>
        <begin position="280"/>
        <end position="304"/>
    </location>
</feature>
<keyword evidence="4" id="KW-1003">Cell membrane</keyword>
<comment type="subcellular location">
    <subcellularLocation>
        <location evidence="1">Cell inner membrane</location>
        <topology evidence="1">Multi-pass membrane protein</topology>
    </subcellularLocation>
</comment>
<feature type="transmembrane region" description="Helical" evidence="10">
    <location>
        <begin position="197"/>
        <end position="215"/>
    </location>
</feature>
<organism evidence="11 12">
    <name type="scientific">Pseudaquabacterium terrae</name>
    <dbReference type="NCBI Taxonomy" id="2732868"/>
    <lineage>
        <taxon>Bacteria</taxon>
        <taxon>Pseudomonadati</taxon>
        <taxon>Pseudomonadota</taxon>
        <taxon>Betaproteobacteria</taxon>
        <taxon>Burkholderiales</taxon>
        <taxon>Sphaerotilaceae</taxon>
        <taxon>Pseudaquabacterium</taxon>
    </lineage>
</organism>
<reference evidence="11 12" key="1">
    <citation type="submission" date="2020-05" db="EMBL/GenBank/DDBJ databases">
        <title>Aquincola sp. isolate from soil.</title>
        <authorList>
            <person name="Han J."/>
            <person name="Kim D.-U."/>
        </authorList>
    </citation>
    <scope>NUCLEOTIDE SEQUENCE [LARGE SCALE GENOMIC DNA]</scope>
    <source>
        <strain evidence="11 12">S2</strain>
    </source>
</reference>
<feature type="transmembrane region" description="Helical" evidence="10">
    <location>
        <begin position="325"/>
        <end position="348"/>
    </location>
</feature>
<feature type="transmembrane region" description="Helical" evidence="10">
    <location>
        <begin position="12"/>
        <end position="33"/>
    </location>
</feature>
<evidence type="ECO:0000256" key="4">
    <source>
        <dbReference type="ARBA" id="ARBA00022475"/>
    </source>
</evidence>
<keyword evidence="2" id="KW-0813">Transport</keyword>
<dbReference type="PANTHER" id="PTHR43298:SF2">
    <property type="entry name" value="FMN_FAD EXPORTER YEEO-RELATED"/>
    <property type="match status" value="1"/>
</dbReference>
<feature type="transmembrane region" description="Helical" evidence="10">
    <location>
        <begin position="53"/>
        <end position="74"/>
    </location>
</feature>
<keyword evidence="3" id="KW-0050">Antiport</keyword>
<feature type="transmembrane region" description="Helical" evidence="10">
    <location>
        <begin position="354"/>
        <end position="380"/>
    </location>
</feature>